<keyword evidence="2" id="KW-0813">Transport</keyword>
<name>A0A0P9CYM2_9CHLR</name>
<evidence type="ECO:0000256" key="2">
    <source>
        <dbReference type="ARBA" id="ARBA00022448"/>
    </source>
</evidence>
<evidence type="ECO:0000259" key="4">
    <source>
        <dbReference type="Pfam" id="PF00496"/>
    </source>
</evidence>
<protein>
    <submittedName>
        <fullName evidence="5">ABC transporter substrate-binding protein</fullName>
    </submittedName>
</protein>
<keyword evidence="6" id="KW-1185">Reference proteome</keyword>
<dbReference type="Gene3D" id="3.10.105.10">
    <property type="entry name" value="Dipeptide-binding Protein, Domain 3"/>
    <property type="match status" value="1"/>
</dbReference>
<reference evidence="5 6" key="1">
    <citation type="submission" date="2015-09" db="EMBL/GenBank/DDBJ databases">
        <title>Draft genome sequence of Kouleothrix aurantiaca JCM 19913.</title>
        <authorList>
            <person name="Hemp J."/>
        </authorList>
    </citation>
    <scope>NUCLEOTIDE SEQUENCE [LARGE SCALE GENOMIC DNA]</scope>
    <source>
        <strain evidence="5 6">COM-B</strain>
    </source>
</reference>
<dbReference type="EMBL" id="LJCR01002866">
    <property type="protein sequence ID" value="KPV48183.1"/>
    <property type="molecule type" value="Genomic_DNA"/>
</dbReference>
<feature type="non-terminal residue" evidence="5">
    <location>
        <position position="1"/>
    </location>
</feature>
<dbReference type="InterPro" id="IPR000914">
    <property type="entry name" value="SBP_5_dom"/>
</dbReference>
<dbReference type="Gene3D" id="3.90.76.10">
    <property type="entry name" value="Dipeptide-binding Protein, Domain 1"/>
    <property type="match status" value="1"/>
</dbReference>
<evidence type="ECO:0000313" key="6">
    <source>
        <dbReference type="Proteomes" id="UP000050509"/>
    </source>
</evidence>
<organism evidence="5 6">
    <name type="scientific">Kouleothrix aurantiaca</name>
    <dbReference type="NCBI Taxonomy" id="186479"/>
    <lineage>
        <taxon>Bacteria</taxon>
        <taxon>Bacillati</taxon>
        <taxon>Chloroflexota</taxon>
        <taxon>Chloroflexia</taxon>
        <taxon>Chloroflexales</taxon>
        <taxon>Roseiflexineae</taxon>
        <taxon>Roseiflexaceae</taxon>
        <taxon>Kouleothrix</taxon>
    </lineage>
</organism>
<dbReference type="GO" id="GO:0015833">
    <property type="term" value="P:peptide transport"/>
    <property type="evidence" value="ECO:0007669"/>
    <property type="project" value="TreeGrafter"/>
</dbReference>
<proteinExistence type="inferred from homology"/>
<feature type="domain" description="Solute-binding protein family 5" evidence="4">
    <location>
        <begin position="5"/>
        <end position="263"/>
    </location>
</feature>
<dbReference type="PANTHER" id="PTHR30290">
    <property type="entry name" value="PERIPLASMIC BINDING COMPONENT OF ABC TRANSPORTER"/>
    <property type="match status" value="1"/>
</dbReference>
<dbReference type="InterPro" id="IPR039424">
    <property type="entry name" value="SBP_5"/>
</dbReference>
<comment type="caution">
    <text evidence="5">The sequence shown here is derived from an EMBL/GenBank/DDBJ whole genome shotgun (WGS) entry which is preliminary data.</text>
</comment>
<sequence length="270" mass="28969">DQVGRNSIRCTLAAPFAPFLSTATFPILPAHLLGRLQPSEWASAPFNAKPIGTGPYQVAEINAAHALLVANPRYYAGRPFLDSLELRFFDNSQQARAALMRSEIQGVGGPTSADLSAVALPRGIVRHAIPLDSAVVLGFNLGSAPLSDQGLRRALAEGLDKDLLIKQTLDGEAARLDTPILPGWWAAVPNPQWYAANQTRAAAALDSLGYAVGNDGVRSRDGQRLALPLLTTDDADRVAVANEIARQWRQIGVQVDVQVLDADVLRQRLS</sequence>
<gene>
    <name evidence="5" type="ORF">SE17_39435</name>
</gene>
<accession>A0A0P9CYM2</accession>
<comment type="similarity">
    <text evidence="1">Belongs to the bacterial solute-binding protein 5 family.</text>
</comment>
<dbReference type="Pfam" id="PF00496">
    <property type="entry name" value="SBP_bac_5"/>
    <property type="match status" value="1"/>
</dbReference>
<evidence type="ECO:0000313" key="5">
    <source>
        <dbReference type="EMBL" id="KPV48183.1"/>
    </source>
</evidence>
<dbReference type="SUPFAM" id="SSF53850">
    <property type="entry name" value="Periplasmic binding protein-like II"/>
    <property type="match status" value="1"/>
</dbReference>
<evidence type="ECO:0000256" key="3">
    <source>
        <dbReference type="ARBA" id="ARBA00022729"/>
    </source>
</evidence>
<keyword evidence="3" id="KW-0732">Signal</keyword>
<feature type="non-terminal residue" evidence="5">
    <location>
        <position position="270"/>
    </location>
</feature>
<evidence type="ECO:0000256" key="1">
    <source>
        <dbReference type="ARBA" id="ARBA00005695"/>
    </source>
</evidence>
<dbReference type="AlphaFoldDB" id="A0A0P9CYM2"/>
<dbReference type="Proteomes" id="UP000050509">
    <property type="component" value="Unassembled WGS sequence"/>
</dbReference>
<dbReference type="PANTHER" id="PTHR30290:SF9">
    <property type="entry name" value="OLIGOPEPTIDE-BINDING PROTEIN APPA"/>
    <property type="match status" value="1"/>
</dbReference>
<dbReference type="GO" id="GO:1904680">
    <property type="term" value="F:peptide transmembrane transporter activity"/>
    <property type="evidence" value="ECO:0007669"/>
    <property type="project" value="TreeGrafter"/>
</dbReference>
<dbReference type="Gene3D" id="3.40.190.10">
    <property type="entry name" value="Periplasmic binding protein-like II"/>
    <property type="match status" value="1"/>
</dbReference>